<evidence type="ECO:0000256" key="2">
    <source>
        <dbReference type="ARBA" id="ARBA00007651"/>
    </source>
</evidence>
<feature type="region of interest" description="Disordered" evidence="9">
    <location>
        <begin position="1"/>
        <end position="81"/>
    </location>
</feature>
<comment type="subunit">
    <text evidence="3 8">Homodimer and heterodimers.</text>
</comment>
<dbReference type="Proteomes" id="UP000015453">
    <property type="component" value="Unassembled WGS sequence"/>
</dbReference>
<feature type="domain" description="Casparian strip membrane protein" evidence="10">
    <location>
        <begin position="138"/>
        <end position="203"/>
    </location>
</feature>
<comment type="caution">
    <text evidence="11">The sequence shown here is derived from an EMBL/GenBank/DDBJ whole genome shotgun (WGS) entry which is preliminary data.</text>
</comment>
<feature type="transmembrane region" description="Helical" evidence="8">
    <location>
        <begin position="142"/>
        <end position="161"/>
    </location>
</feature>
<proteinExistence type="inferred from homology"/>
<comment type="subcellular location">
    <subcellularLocation>
        <location evidence="1 8">Cell membrane</location>
        <topology evidence="1 8">Multi-pass membrane protein</topology>
    </subcellularLocation>
</comment>
<dbReference type="GO" id="GO:0005886">
    <property type="term" value="C:plasma membrane"/>
    <property type="evidence" value="ECO:0007669"/>
    <property type="project" value="UniProtKB-SubCell"/>
</dbReference>
<dbReference type="PANTHER" id="PTHR33573:SF38">
    <property type="entry name" value="CASP-LIKE PROTEIN 4A1"/>
    <property type="match status" value="1"/>
</dbReference>
<dbReference type="PANTHER" id="PTHR33573">
    <property type="entry name" value="CASP-LIKE PROTEIN 4A4"/>
    <property type="match status" value="1"/>
</dbReference>
<evidence type="ECO:0000256" key="6">
    <source>
        <dbReference type="ARBA" id="ARBA00022989"/>
    </source>
</evidence>
<comment type="similarity">
    <text evidence="2 8">Belongs to the Casparian strip membrane proteins (CASP) family.</text>
</comment>
<evidence type="ECO:0000313" key="11">
    <source>
        <dbReference type="EMBL" id="EPS58165.1"/>
    </source>
</evidence>
<evidence type="ECO:0000256" key="9">
    <source>
        <dbReference type="SAM" id="MobiDB-lite"/>
    </source>
</evidence>
<evidence type="ECO:0000256" key="4">
    <source>
        <dbReference type="ARBA" id="ARBA00022475"/>
    </source>
</evidence>
<keyword evidence="4 8" id="KW-1003">Cell membrane</keyword>
<keyword evidence="7 8" id="KW-0472">Membrane</keyword>
<gene>
    <name evidence="11" type="ORF">M569_16652</name>
</gene>
<dbReference type="OrthoDB" id="672180at2759"/>
<dbReference type="InterPro" id="IPR006702">
    <property type="entry name" value="CASP_dom"/>
</dbReference>
<sequence length="266" mass="28173">MKTQIEKSDSPAAAIDSSPHHFKDDSVGYISISPSLGFEGHTPADSPSGSASHLGENNCGHISLAGSPAPSSDSAPVGNYDDSRLSPSPAAVVVFSADESGNPKAVVPQTGDRGNGSRRFKPGFPPILSSGERGEIYKKAALGFRISGFVFSLVSFSVLAADRYKGWALDSFNRYIEFRYCLSMNVIGVLYSGAQAFDLSYHLVIAYLLISASSSAAIRVEDWELNWGKDKFTEMATAAVTLSFLAFVAVACNSLISGYALCTSSL</sequence>
<reference evidence="11 12" key="1">
    <citation type="journal article" date="2013" name="BMC Genomics">
        <title>The miniature genome of a carnivorous plant Genlisea aurea contains a low number of genes and short non-coding sequences.</title>
        <authorList>
            <person name="Leushkin E.V."/>
            <person name="Sutormin R.A."/>
            <person name="Nabieva E.R."/>
            <person name="Penin A.A."/>
            <person name="Kondrashov A.S."/>
            <person name="Logacheva M.D."/>
        </authorList>
    </citation>
    <scope>NUCLEOTIDE SEQUENCE [LARGE SCALE GENOMIC DNA]</scope>
</reference>
<organism evidence="11 12">
    <name type="scientific">Genlisea aurea</name>
    <dbReference type="NCBI Taxonomy" id="192259"/>
    <lineage>
        <taxon>Eukaryota</taxon>
        <taxon>Viridiplantae</taxon>
        <taxon>Streptophyta</taxon>
        <taxon>Embryophyta</taxon>
        <taxon>Tracheophyta</taxon>
        <taxon>Spermatophyta</taxon>
        <taxon>Magnoliopsida</taxon>
        <taxon>eudicotyledons</taxon>
        <taxon>Gunneridae</taxon>
        <taxon>Pentapetalae</taxon>
        <taxon>asterids</taxon>
        <taxon>lamiids</taxon>
        <taxon>Lamiales</taxon>
        <taxon>Lentibulariaceae</taxon>
        <taxon>Genlisea</taxon>
    </lineage>
</organism>
<evidence type="ECO:0000256" key="5">
    <source>
        <dbReference type="ARBA" id="ARBA00022692"/>
    </source>
</evidence>
<evidence type="ECO:0000256" key="3">
    <source>
        <dbReference type="ARBA" id="ARBA00011489"/>
    </source>
</evidence>
<evidence type="ECO:0000256" key="8">
    <source>
        <dbReference type="RuleBase" id="RU361233"/>
    </source>
</evidence>
<dbReference type="AlphaFoldDB" id="S8BU82"/>
<feature type="compositionally biased region" description="Low complexity" evidence="9">
    <location>
        <begin position="63"/>
        <end position="76"/>
    </location>
</feature>
<evidence type="ECO:0000313" key="12">
    <source>
        <dbReference type="Proteomes" id="UP000015453"/>
    </source>
</evidence>
<comment type="caution">
    <text evidence="8">Lacks conserved residue(s) required for the propagation of feature annotation.</text>
</comment>
<evidence type="ECO:0000256" key="7">
    <source>
        <dbReference type="ARBA" id="ARBA00023136"/>
    </source>
</evidence>
<keyword evidence="6 8" id="KW-1133">Transmembrane helix</keyword>
<dbReference type="Pfam" id="PF04535">
    <property type="entry name" value="CASP_dom"/>
    <property type="match status" value="1"/>
</dbReference>
<feature type="transmembrane region" description="Helical" evidence="8">
    <location>
        <begin position="199"/>
        <end position="218"/>
    </location>
</feature>
<feature type="transmembrane region" description="Helical" evidence="8">
    <location>
        <begin position="239"/>
        <end position="261"/>
    </location>
</feature>
<accession>S8BU82</accession>
<dbReference type="EMBL" id="AUSU01009477">
    <property type="protein sequence ID" value="EPS58165.1"/>
    <property type="molecule type" value="Genomic_DNA"/>
</dbReference>
<keyword evidence="12" id="KW-1185">Reference proteome</keyword>
<name>S8BU82_9LAMI</name>
<keyword evidence="5 8" id="KW-0812">Transmembrane</keyword>
<evidence type="ECO:0000259" key="10">
    <source>
        <dbReference type="Pfam" id="PF04535"/>
    </source>
</evidence>
<evidence type="ECO:0000256" key="1">
    <source>
        <dbReference type="ARBA" id="ARBA00004651"/>
    </source>
</evidence>
<protein>
    <recommendedName>
        <fullName evidence="8">CASP-like protein</fullName>
    </recommendedName>
</protein>